<dbReference type="RefSeq" id="WP_185005511.1">
    <property type="nucleotide sequence ID" value="NZ_BAAAUI010000043.1"/>
</dbReference>
<comment type="caution">
    <text evidence="1">The sequence shown here is derived from an EMBL/GenBank/DDBJ whole genome shotgun (WGS) entry which is preliminary data.</text>
</comment>
<dbReference type="Proteomes" id="UP000533598">
    <property type="component" value="Unassembled WGS sequence"/>
</dbReference>
<name>A0A7W7FWP3_9PSEU</name>
<evidence type="ECO:0000313" key="1">
    <source>
        <dbReference type="EMBL" id="MBB4679808.1"/>
    </source>
</evidence>
<evidence type="ECO:0000313" key="2">
    <source>
        <dbReference type="Proteomes" id="UP000533598"/>
    </source>
</evidence>
<accession>A0A7W7FWP3</accession>
<proteinExistence type="predicted"/>
<keyword evidence="2" id="KW-1185">Reference proteome</keyword>
<organism evidence="1 2">
    <name type="scientific">Crossiella cryophila</name>
    <dbReference type="NCBI Taxonomy" id="43355"/>
    <lineage>
        <taxon>Bacteria</taxon>
        <taxon>Bacillati</taxon>
        <taxon>Actinomycetota</taxon>
        <taxon>Actinomycetes</taxon>
        <taxon>Pseudonocardiales</taxon>
        <taxon>Pseudonocardiaceae</taxon>
        <taxon>Crossiella</taxon>
    </lineage>
</organism>
<sequence>MRADGVRLDEHNVADPEQWLSAADLAELLGLDATSLAEEQADPDDYEIRWQRFLEQLGRHFGFGDGAKVTSCFLLFDRPDREHVWPFTIYPTYGAAGYVEVVFLYLSTRDPFTDPAIREDFRLRLNQIPGIDIPASKLARRPSFPLSVLADPANVRALGEILRWFRDTAER</sequence>
<reference evidence="1 2" key="1">
    <citation type="submission" date="2020-08" db="EMBL/GenBank/DDBJ databases">
        <title>Sequencing the genomes of 1000 actinobacteria strains.</title>
        <authorList>
            <person name="Klenk H.-P."/>
        </authorList>
    </citation>
    <scope>NUCLEOTIDE SEQUENCE [LARGE SCALE GENOMIC DNA]</scope>
    <source>
        <strain evidence="1 2">DSM 44230</strain>
    </source>
</reference>
<gene>
    <name evidence="1" type="ORF">HNR67_005926</name>
</gene>
<protein>
    <submittedName>
        <fullName evidence="1">Uncharacterized protein</fullName>
    </submittedName>
</protein>
<dbReference type="AlphaFoldDB" id="A0A7W7FWP3"/>
<dbReference type="EMBL" id="JACHMH010000001">
    <property type="protein sequence ID" value="MBB4679808.1"/>
    <property type="molecule type" value="Genomic_DNA"/>
</dbReference>